<dbReference type="AlphaFoldDB" id="A0A6B3BQ36"/>
<sequence length="151" mass="16460">MNVSLFPLPVQEVLSGFGWVVSRFQALRQDESAEVCDLGEDSGIVESFFARIEAGDVAKLAVSGGALLGDDGFGMVCSYLTVSQVREVSELLSYLDLRQVMGAAPEVLEGVIRGRIPEGYLDDLKSTLIDLWKIYETASRGDMCIVQIYEG</sequence>
<name>A0A6B3BQ36_9ACTN</name>
<comment type="caution">
    <text evidence="1">The sequence shown here is derived from an EMBL/GenBank/DDBJ whole genome shotgun (WGS) entry which is preliminary data.</text>
</comment>
<organism evidence="1">
    <name type="scientific">Streptomyces sp. SID12501</name>
    <dbReference type="NCBI Taxonomy" id="2706042"/>
    <lineage>
        <taxon>Bacteria</taxon>
        <taxon>Bacillati</taxon>
        <taxon>Actinomycetota</taxon>
        <taxon>Actinomycetes</taxon>
        <taxon>Kitasatosporales</taxon>
        <taxon>Streptomycetaceae</taxon>
        <taxon>Streptomyces</taxon>
    </lineage>
</organism>
<reference evidence="1" key="1">
    <citation type="submission" date="2020-01" db="EMBL/GenBank/DDBJ databases">
        <title>Insect and environment-associated Actinomycetes.</title>
        <authorList>
            <person name="Currrie C."/>
            <person name="Chevrette M."/>
            <person name="Carlson C."/>
            <person name="Stubbendieck R."/>
            <person name="Wendt-Pienkowski E."/>
        </authorList>
    </citation>
    <scope>NUCLEOTIDE SEQUENCE</scope>
    <source>
        <strain evidence="1">SID12501</strain>
    </source>
</reference>
<gene>
    <name evidence="1" type="ORF">G3I71_11755</name>
</gene>
<evidence type="ECO:0008006" key="2">
    <source>
        <dbReference type="Google" id="ProtNLM"/>
    </source>
</evidence>
<protein>
    <recommendedName>
        <fullName evidence="2">DUF1877 family protein</fullName>
    </recommendedName>
</protein>
<dbReference type="RefSeq" id="WP_164313925.1">
    <property type="nucleotide sequence ID" value="NZ_JAAGLU010000008.1"/>
</dbReference>
<accession>A0A6B3BQ36</accession>
<proteinExistence type="predicted"/>
<dbReference type="EMBL" id="JAAGLU010000008">
    <property type="protein sequence ID" value="NEC86477.1"/>
    <property type="molecule type" value="Genomic_DNA"/>
</dbReference>
<evidence type="ECO:0000313" key="1">
    <source>
        <dbReference type="EMBL" id="NEC86477.1"/>
    </source>
</evidence>